<dbReference type="HOGENOM" id="CLU_423889_0_0_1"/>
<comment type="caution">
    <text evidence="2">The sequence shown here is derived from an EMBL/GenBank/DDBJ whole genome shotgun (WGS) entry which is preliminary data.</text>
</comment>
<reference evidence="2 3" key="1">
    <citation type="submission" date="2013-03" db="EMBL/GenBank/DDBJ databases">
        <title>The Genome Sequence of Capronia coronata CBS 617.96.</title>
        <authorList>
            <consortium name="The Broad Institute Genomics Platform"/>
            <person name="Cuomo C."/>
            <person name="de Hoog S."/>
            <person name="Gorbushina A."/>
            <person name="Walker B."/>
            <person name="Young S.K."/>
            <person name="Zeng Q."/>
            <person name="Gargeya S."/>
            <person name="Fitzgerald M."/>
            <person name="Haas B."/>
            <person name="Abouelleil A."/>
            <person name="Allen A.W."/>
            <person name="Alvarado L."/>
            <person name="Arachchi H.M."/>
            <person name="Berlin A.M."/>
            <person name="Chapman S.B."/>
            <person name="Gainer-Dewar J."/>
            <person name="Goldberg J."/>
            <person name="Griggs A."/>
            <person name="Gujja S."/>
            <person name="Hansen M."/>
            <person name="Howarth C."/>
            <person name="Imamovic A."/>
            <person name="Ireland A."/>
            <person name="Larimer J."/>
            <person name="McCowan C."/>
            <person name="Murphy C."/>
            <person name="Pearson M."/>
            <person name="Poon T.W."/>
            <person name="Priest M."/>
            <person name="Roberts A."/>
            <person name="Saif S."/>
            <person name="Shea T."/>
            <person name="Sisk P."/>
            <person name="Sykes S."/>
            <person name="Wortman J."/>
            <person name="Nusbaum C."/>
            <person name="Birren B."/>
        </authorList>
    </citation>
    <scope>NUCLEOTIDE SEQUENCE [LARGE SCALE GENOMIC DNA]</scope>
    <source>
        <strain evidence="2 3">CBS 617.96</strain>
    </source>
</reference>
<evidence type="ECO:0000313" key="3">
    <source>
        <dbReference type="Proteomes" id="UP000019484"/>
    </source>
</evidence>
<dbReference type="SMART" id="SM00317">
    <property type="entry name" value="SET"/>
    <property type="match status" value="1"/>
</dbReference>
<dbReference type="eggNOG" id="ENOG502RA1J">
    <property type="taxonomic scope" value="Eukaryota"/>
</dbReference>
<sequence length="618" mass="69748">MATPREIAGALTSSQSSSSSTIAEDDMFVTIAQTQTRGWGLMCGQDVEVGETIIEENGLFLYLDNEFQRPWPGPETIGRERFVENIRTIANFMQGVERLVLMTAEAAIGDLVGYLSTYFARRVKEPQHISGTAVFEALFGHLGYLGRSEEQQQFGYDVFRFLNDALYLDTGLQHRHVFAFGTFACLLNHSCQPNAIAIPRIDASAERPGMFTGTVYVRAIRPIQAGEEITIAYLPDIESSREEHQDKITNLYDFECLCSACESDKHDAHQRDLKDVVYGLYGEIRKCMKGPNELDNTPAPELFRKAAVVLDGFDALNICHQPKKYIYDVCARKAWNGEDLLRTYFFVTKSLQWSLLVHGIPSPEVMAIIRDREGIRRCQVEKEDDSAETYSTYQAYDMSQDLLEDLMFMMNHEQDDTVYHCLQVVDGKVEEVPEGAIGNRVKAARQRQQQLKDQSRSIDDIAREIEAMDGSEPKKLSKKARKRAKKAAREADEEEVVSLPASAPFQWTEEEPFVCLFGAADGVSKQAWLRDSAAKEALRFEPRDVGHLLAAKDGMSTDQERFVLSARRDSISGRIQGEKEFAELAGRFGRKARTHSFGNDGSKKDLLKEAEVRESQCW</sequence>
<dbReference type="EMBL" id="AMWN01000003">
    <property type="protein sequence ID" value="EXJ90874.1"/>
    <property type="molecule type" value="Genomic_DNA"/>
</dbReference>
<evidence type="ECO:0000259" key="1">
    <source>
        <dbReference type="PROSITE" id="PS50280"/>
    </source>
</evidence>
<dbReference type="InterPro" id="IPR050869">
    <property type="entry name" value="H3K4_H4K5_MeTrfase"/>
</dbReference>
<dbReference type="InterPro" id="IPR046341">
    <property type="entry name" value="SET_dom_sf"/>
</dbReference>
<keyword evidence="3" id="KW-1185">Reference proteome</keyword>
<dbReference type="AlphaFoldDB" id="W9Z8Q7"/>
<protein>
    <recommendedName>
        <fullName evidence="1">SET domain-containing protein</fullName>
    </recommendedName>
</protein>
<feature type="domain" description="SET" evidence="1">
    <location>
        <begin position="27"/>
        <end position="234"/>
    </location>
</feature>
<name>W9Z8Q7_9EURO</name>
<organism evidence="2 3">
    <name type="scientific">Capronia coronata CBS 617.96</name>
    <dbReference type="NCBI Taxonomy" id="1182541"/>
    <lineage>
        <taxon>Eukaryota</taxon>
        <taxon>Fungi</taxon>
        <taxon>Dikarya</taxon>
        <taxon>Ascomycota</taxon>
        <taxon>Pezizomycotina</taxon>
        <taxon>Eurotiomycetes</taxon>
        <taxon>Chaetothyriomycetidae</taxon>
        <taxon>Chaetothyriales</taxon>
        <taxon>Herpotrichiellaceae</taxon>
        <taxon>Capronia</taxon>
    </lineage>
</organism>
<dbReference type="Pfam" id="PF00856">
    <property type="entry name" value="SET"/>
    <property type="match status" value="1"/>
</dbReference>
<dbReference type="OrthoDB" id="4152592at2759"/>
<dbReference type="STRING" id="1182541.W9Z8Q7"/>
<dbReference type="RefSeq" id="XP_007723068.1">
    <property type="nucleotide sequence ID" value="XM_007724878.1"/>
</dbReference>
<gene>
    <name evidence="2" type="ORF">A1O1_03979</name>
</gene>
<dbReference type="GeneID" id="19158867"/>
<accession>W9Z8Q7</accession>
<dbReference type="InterPro" id="IPR001214">
    <property type="entry name" value="SET_dom"/>
</dbReference>
<dbReference type="Proteomes" id="UP000019484">
    <property type="component" value="Unassembled WGS sequence"/>
</dbReference>
<proteinExistence type="predicted"/>
<dbReference type="PANTHER" id="PTHR12197">
    <property type="entry name" value="HISTONE-LYSINE N-METHYLTRANSFERASE SMYD"/>
    <property type="match status" value="1"/>
</dbReference>
<dbReference type="Gene3D" id="2.170.270.10">
    <property type="entry name" value="SET domain"/>
    <property type="match status" value="1"/>
</dbReference>
<dbReference type="PROSITE" id="PS50280">
    <property type="entry name" value="SET"/>
    <property type="match status" value="1"/>
</dbReference>
<evidence type="ECO:0000313" key="2">
    <source>
        <dbReference type="EMBL" id="EXJ90874.1"/>
    </source>
</evidence>
<dbReference type="SUPFAM" id="SSF82199">
    <property type="entry name" value="SET domain"/>
    <property type="match status" value="1"/>
</dbReference>